<evidence type="ECO:0000256" key="2">
    <source>
        <dbReference type="SAM" id="SignalP"/>
    </source>
</evidence>
<feature type="compositionally biased region" description="Polar residues" evidence="1">
    <location>
        <begin position="32"/>
        <end position="41"/>
    </location>
</feature>
<protein>
    <submittedName>
        <fullName evidence="3">Uncharacterized protein</fullName>
    </submittedName>
</protein>
<sequence length="50" mass="5327">MASPSMKKPRMTGIPMMAMLAITGPARVATPPMTTMNTSEMDASAENWLA</sequence>
<evidence type="ECO:0000313" key="3">
    <source>
        <dbReference type="EMBL" id="UUT34684.1"/>
    </source>
</evidence>
<keyword evidence="2" id="KW-0732">Signal</keyword>
<feature type="signal peptide" evidence="2">
    <location>
        <begin position="1"/>
        <end position="28"/>
    </location>
</feature>
<evidence type="ECO:0000313" key="4">
    <source>
        <dbReference type="Proteomes" id="UP001054811"/>
    </source>
</evidence>
<feature type="chain" id="PRO_5045779149" evidence="2">
    <location>
        <begin position="29"/>
        <end position="50"/>
    </location>
</feature>
<gene>
    <name evidence="3" type="ORF">L2X98_29840</name>
</gene>
<proteinExistence type="predicted"/>
<keyword evidence="4" id="KW-1185">Reference proteome</keyword>
<feature type="region of interest" description="Disordered" evidence="1">
    <location>
        <begin position="30"/>
        <end position="50"/>
    </location>
</feature>
<organism evidence="3 4">
    <name type="scientific">Microbacterium elymi</name>
    <dbReference type="NCBI Taxonomy" id="2909587"/>
    <lineage>
        <taxon>Bacteria</taxon>
        <taxon>Bacillati</taxon>
        <taxon>Actinomycetota</taxon>
        <taxon>Actinomycetes</taxon>
        <taxon>Micrococcales</taxon>
        <taxon>Microbacteriaceae</taxon>
        <taxon>Microbacterium</taxon>
    </lineage>
</organism>
<accession>A0ABY5NHL3</accession>
<name>A0ABY5NHL3_9MICO</name>
<evidence type="ECO:0000256" key="1">
    <source>
        <dbReference type="SAM" id="MobiDB-lite"/>
    </source>
</evidence>
<reference evidence="3" key="1">
    <citation type="submission" date="2022-01" db="EMBL/GenBank/DDBJ databases">
        <title>Microbacterium eymi and Microbacterium rhizovicinus sp. nov., isolated from the rhizospheric soil of Elymus tsukushiensis, a plant native to the Dokdo Islands, Republic of Korea.</title>
        <authorList>
            <person name="Hwang Y.J."/>
        </authorList>
    </citation>
    <scope>NUCLEOTIDE SEQUENCE</scope>
    <source>
        <strain evidence="3">KUDC0405</strain>
    </source>
</reference>
<dbReference type="Proteomes" id="UP001054811">
    <property type="component" value="Chromosome"/>
</dbReference>
<dbReference type="EMBL" id="CP091139">
    <property type="protein sequence ID" value="UUT34684.1"/>
    <property type="molecule type" value="Genomic_DNA"/>
</dbReference>